<gene>
    <name evidence="4" type="ORF">D3273_15210</name>
</gene>
<dbReference type="CDD" id="cd01293">
    <property type="entry name" value="Bact_CD"/>
    <property type="match status" value="1"/>
</dbReference>
<dbReference type="PANTHER" id="PTHR32027">
    <property type="entry name" value="CYTOSINE DEAMINASE"/>
    <property type="match status" value="1"/>
</dbReference>
<dbReference type="InterPro" id="IPR013108">
    <property type="entry name" value="Amidohydro_3"/>
</dbReference>
<dbReference type="Pfam" id="PF07969">
    <property type="entry name" value="Amidohydro_3"/>
    <property type="match status" value="1"/>
</dbReference>
<dbReference type="SUPFAM" id="SSF51556">
    <property type="entry name" value="Metallo-dependent hydrolases"/>
    <property type="match status" value="1"/>
</dbReference>
<dbReference type="Proteomes" id="UP000290759">
    <property type="component" value="Unassembled WGS sequence"/>
</dbReference>
<dbReference type="InterPro" id="IPR032466">
    <property type="entry name" value="Metal_Hydrolase"/>
</dbReference>
<dbReference type="InterPro" id="IPR052349">
    <property type="entry name" value="Metallo-hydrolase_Enzymes"/>
</dbReference>
<dbReference type="FunFam" id="3.20.20.140:FF:000019">
    <property type="entry name" value="Cytosine deaminase"/>
    <property type="match status" value="1"/>
</dbReference>
<evidence type="ECO:0000256" key="1">
    <source>
        <dbReference type="ARBA" id="ARBA00022723"/>
    </source>
</evidence>
<reference evidence="4 5" key="2">
    <citation type="submission" date="2019-02" db="EMBL/GenBank/DDBJ databases">
        <title>'Lichenibacterium ramalinii' gen. nov. sp. nov., 'Lichenibacterium minor' gen. nov. sp. nov.</title>
        <authorList>
            <person name="Pankratov T."/>
        </authorList>
    </citation>
    <scope>NUCLEOTIDE SEQUENCE [LARGE SCALE GENOMIC DNA]</scope>
    <source>
        <strain evidence="4 5">RmlP026</strain>
    </source>
</reference>
<organism evidence="4 5">
    <name type="scientific">Lichenibacterium minor</name>
    <dbReference type="NCBI Taxonomy" id="2316528"/>
    <lineage>
        <taxon>Bacteria</taxon>
        <taxon>Pseudomonadati</taxon>
        <taxon>Pseudomonadota</taxon>
        <taxon>Alphaproteobacteria</taxon>
        <taxon>Hyphomicrobiales</taxon>
        <taxon>Lichenihabitantaceae</taxon>
        <taxon>Lichenibacterium</taxon>
    </lineage>
</organism>
<dbReference type="OrthoDB" id="9815027at2"/>
<dbReference type="InterPro" id="IPR011059">
    <property type="entry name" value="Metal-dep_hydrolase_composite"/>
</dbReference>
<dbReference type="GO" id="GO:0035888">
    <property type="term" value="F:isoguanine deaminase activity"/>
    <property type="evidence" value="ECO:0007669"/>
    <property type="project" value="TreeGrafter"/>
</dbReference>
<dbReference type="SUPFAM" id="SSF51338">
    <property type="entry name" value="Composite domain of metallo-dependent hydrolases"/>
    <property type="match status" value="1"/>
</dbReference>
<name>A0A4Q2U3I4_9HYPH</name>
<feature type="domain" description="Amidohydrolase 3" evidence="3">
    <location>
        <begin position="174"/>
        <end position="469"/>
    </location>
</feature>
<proteinExistence type="predicted"/>
<dbReference type="AlphaFoldDB" id="A0A4Q2U3I4"/>
<dbReference type="NCBIfam" id="NF005759">
    <property type="entry name" value="PRK07583.1"/>
    <property type="match status" value="1"/>
</dbReference>
<dbReference type="GO" id="GO:0004131">
    <property type="term" value="F:cytosine deaminase activity"/>
    <property type="evidence" value="ECO:0007669"/>
    <property type="project" value="UniProtKB-EC"/>
</dbReference>
<keyword evidence="1" id="KW-0479">Metal-binding</keyword>
<reference evidence="4 5" key="1">
    <citation type="submission" date="2018-12" db="EMBL/GenBank/DDBJ databases">
        <authorList>
            <person name="Grouzdev D.S."/>
            <person name="Krutkina M.S."/>
        </authorList>
    </citation>
    <scope>NUCLEOTIDE SEQUENCE [LARGE SCALE GENOMIC DNA]</scope>
    <source>
        <strain evidence="4 5">RmlP026</strain>
    </source>
</reference>
<dbReference type="GO" id="GO:0046872">
    <property type="term" value="F:metal ion binding"/>
    <property type="evidence" value="ECO:0007669"/>
    <property type="project" value="UniProtKB-KW"/>
</dbReference>
<evidence type="ECO:0000313" key="5">
    <source>
        <dbReference type="Proteomes" id="UP000290759"/>
    </source>
</evidence>
<dbReference type="EC" id="3.5.4.1" evidence="4"/>
<keyword evidence="5" id="KW-1185">Reference proteome</keyword>
<evidence type="ECO:0000256" key="2">
    <source>
        <dbReference type="ARBA" id="ARBA00022801"/>
    </source>
</evidence>
<evidence type="ECO:0000259" key="3">
    <source>
        <dbReference type="Pfam" id="PF07969"/>
    </source>
</evidence>
<dbReference type="Gene3D" id="2.30.40.10">
    <property type="entry name" value="Urease, subunit C, domain 1"/>
    <property type="match status" value="1"/>
</dbReference>
<keyword evidence="2 4" id="KW-0378">Hydrolase</keyword>
<dbReference type="GO" id="GO:0006209">
    <property type="term" value="P:cytosine catabolic process"/>
    <property type="evidence" value="ECO:0007669"/>
    <property type="project" value="TreeGrafter"/>
</dbReference>
<accession>A0A4Q2U3I4</accession>
<sequence length="481" mass="51200">MLPLCPVASEATARTLFRARRRHTAVAGSPLDPPRPEYDALIPTPDLAALDGTATLRSARVPSPFLDRVPDGAAVDRDGAALVDVVLVGGRIAAVRAAAGDAPAPGEVDLRGRHLWPTLVDVHTHLDKGHIVDRAPNGPGDFRGAIDATRADREANWRRPDLDRRMGFGLRCAEAHGVAAIRTHLDSYEGQAPDSWAAFRALRDAYAGRVALQAVALVALDVYRTPFGADLADLVAASGGLMGGVTRATAGLHEEELSDLTDLLDRLFRLARERGLDVDLHVDESGDPTAAALPAVARAAIRHGYEGRVTCGHCCSLALQDEPTFREQAALLRDAGIAVVSLPTVNMYLQDRAPGRTPRWRGVAPLEELRAAGVRVAVAGDNCRDPFHAYGDGDMLDTWRQAVRIAHLDHPFGEAAALCGPAPAAIMGLPHAGRIAVGGSADLIVLEAWSMDQVMARPQGDRTVIRGGRRIDAKAPSYAEL</sequence>
<dbReference type="PANTHER" id="PTHR32027:SF0">
    <property type="entry name" value="CYTOSINE DEAMINASE"/>
    <property type="match status" value="1"/>
</dbReference>
<dbReference type="EMBL" id="QYBB01000017">
    <property type="protein sequence ID" value="RYC31063.1"/>
    <property type="molecule type" value="Genomic_DNA"/>
</dbReference>
<comment type="caution">
    <text evidence="4">The sequence shown here is derived from an EMBL/GenBank/DDBJ whole genome shotgun (WGS) entry which is preliminary data.</text>
</comment>
<evidence type="ECO:0000313" key="4">
    <source>
        <dbReference type="EMBL" id="RYC31063.1"/>
    </source>
</evidence>
<protein>
    <submittedName>
        <fullName evidence="4">Cytosine deaminase</fullName>
        <ecNumber evidence="4">3.5.4.1</ecNumber>
    </submittedName>
</protein>
<dbReference type="Gene3D" id="3.20.20.140">
    <property type="entry name" value="Metal-dependent hydrolases"/>
    <property type="match status" value="1"/>
</dbReference>